<dbReference type="EMBL" id="ATMH01004635">
    <property type="protein sequence ID" value="EPY29279.1"/>
    <property type="molecule type" value="Genomic_DNA"/>
</dbReference>
<dbReference type="OrthoDB" id="242938at2759"/>
<gene>
    <name evidence="2" type="ORF">STCU_04635</name>
</gene>
<name>S9UKH8_9TRYP</name>
<protein>
    <submittedName>
        <fullName evidence="2">Uncharacterized protein</fullName>
    </submittedName>
</protein>
<proteinExistence type="predicted"/>
<feature type="region of interest" description="Disordered" evidence="1">
    <location>
        <begin position="257"/>
        <end position="317"/>
    </location>
</feature>
<reference evidence="2 3" key="1">
    <citation type="journal article" date="2013" name="PLoS ONE">
        <title>Predicting the Proteins of Angomonas deanei, Strigomonas culicis and Their Respective Endosymbionts Reveals New Aspects of the Trypanosomatidae Family.</title>
        <authorList>
            <person name="Motta M.C."/>
            <person name="Martins A.C."/>
            <person name="de Souza S.S."/>
            <person name="Catta-Preta C.M."/>
            <person name="Silva R."/>
            <person name="Klein C.C."/>
            <person name="de Almeida L.G."/>
            <person name="de Lima Cunha O."/>
            <person name="Ciapina L.P."/>
            <person name="Brocchi M."/>
            <person name="Colabardini A.C."/>
            <person name="de Araujo Lima B."/>
            <person name="Machado C.R."/>
            <person name="de Almeida Soares C.M."/>
            <person name="Probst C.M."/>
            <person name="de Menezes C.B."/>
            <person name="Thompson C.E."/>
            <person name="Bartholomeu D.C."/>
            <person name="Gradia D.F."/>
            <person name="Pavoni D.P."/>
            <person name="Grisard E.C."/>
            <person name="Fantinatti-Garboggini F."/>
            <person name="Marchini F.K."/>
            <person name="Rodrigues-Luiz G.F."/>
            <person name="Wagner G."/>
            <person name="Goldman G.H."/>
            <person name="Fietto J.L."/>
            <person name="Elias M.C."/>
            <person name="Goldman M.H."/>
            <person name="Sagot M.F."/>
            <person name="Pereira M."/>
            <person name="Stoco P.H."/>
            <person name="de Mendonca-Neto R.P."/>
            <person name="Teixeira S.M."/>
            <person name="Maciel T.E."/>
            <person name="de Oliveira Mendes T.A."/>
            <person name="Urmenyi T.P."/>
            <person name="de Souza W."/>
            <person name="Schenkman S."/>
            <person name="de Vasconcelos A.T."/>
        </authorList>
    </citation>
    <scope>NUCLEOTIDE SEQUENCE [LARGE SCALE GENOMIC DNA]</scope>
</reference>
<evidence type="ECO:0000313" key="3">
    <source>
        <dbReference type="Proteomes" id="UP000015354"/>
    </source>
</evidence>
<sequence>MLSRSTRLLFSYLVREIDPNGFVGDYKELRHVGSRSTQDKVRQIVKKNSNALFCGHYHTGKLTLLKAIGEHFEKREKKRVAYVSGDSLRANRLDGYLLPHFIGLRISRDELPSQEQLEGTLERHARLVESTYNGCYPSLCTADVLILDALEKVAPVVLLSMDAVARRQRGVPSKPFGGLRVFAAADFWRLPVHPTSDTGGYAFQLAQWGEWFPVQQVLHHTHGQDPDLSVFTEKALYGTLTLDDMLQLEARSMANKREAQLLSASTTAMSRDRHGEEEEEGEEVEEMEERQAARPDSNSEDEPAGGAPSPLHALRNDNMISNVDSITKFTPRFPKQPTVRVMPTRYRALKQLETGNYLVNLLVQSSMPASFGLVDSLSVVPGNPVHLLLDGQAAFGVAAGAVGEVLNVKEHYLTVHFIEAQRTVDLPRMRVVSYHPDYPEVRYELQQFPVFPRQRLCPLSMVSYGHAYRVNVNGRRMADTNDLGNLLSRMRTFEDFTLRSTSDFAHLDGMVHEPTRIYYHQIEQKPLSDAPEQWCRNCKSFIAKEDFFDHWNACVHAVRWCSECSKTIPLEILDPHMEKHQIVMCMDCGQGVEWRQWEAHRLSCGPMMREVSADNEFLPLRTRQLALELGLDKRDLHTMRSFSRSMLPKSR</sequence>
<organism evidence="2 3">
    <name type="scientific">Strigomonas culicis</name>
    <dbReference type="NCBI Taxonomy" id="28005"/>
    <lineage>
        <taxon>Eukaryota</taxon>
        <taxon>Discoba</taxon>
        <taxon>Euglenozoa</taxon>
        <taxon>Kinetoplastea</taxon>
        <taxon>Metakinetoplastina</taxon>
        <taxon>Trypanosomatida</taxon>
        <taxon>Trypanosomatidae</taxon>
        <taxon>Strigomonadinae</taxon>
        <taxon>Strigomonas</taxon>
    </lineage>
</organism>
<accession>S9UKH8</accession>
<feature type="compositionally biased region" description="Acidic residues" evidence="1">
    <location>
        <begin position="277"/>
        <end position="288"/>
    </location>
</feature>
<keyword evidence="3" id="KW-1185">Reference proteome</keyword>
<dbReference type="Proteomes" id="UP000015354">
    <property type="component" value="Unassembled WGS sequence"/>
</dbReference>
<evidence type="ECO:0000313" key="2">
    <source>
        <dbReference type="EMBL" id="EPY29279.1"/>
    </source>
</evidence>
<dbReference type="AlphaFoldDB" id="S9UKH8"/>
<evidence type="ECO:0000256" key="1">
    <source>
        <dbReference type="SAM" id="MobiDB-lite"/>
    </source>
</evidence>
<comment type="caution">
    <text evidence="2">The sequence shown here is derived from an EMBL/GenBank/DDBJ whole genome shotgun (WGS) entry which is preliminary data.</text>
</comment>
<dbReference type="SUPFAM" id="SSF52540">
    <property type="entry name" value="P-loop containing nucleoside triphosphate hydrolases"/>
    <property type="match status" value="1"/>
</dbReference>
<dbReference type="InterPro" id="IPR027417">
    <property type="entry name" value="P-loop_NTPase"/>
</dbReference>